<organism evidence="1">
    <name type="scientific">Podoviridae sp. ctXdu7</name>
    <dbReference type="NCBI Taxonomy" id="2827618"/>
    <lineage>
        <taxon>Viruses</taxon>
        <taxon>Duplodnaviria</taxon>
        <taxon>Heunggongvirae</taxon>
        <taxon>Uroviricota</taxon>
        <taxon>Caudoviricetes</taxon>
    </lineage>
</organism>
<name>A0A8S5RS64_9CAUD</name>
<proteinExistence type="predicted"/>
<evidence type="ECO:0000313" key="1">
    <source>
        <dbReference type="EMBL" id="DAE91996.1"/>
    </source>
</evidence>
<sequence length="74" mass="8682">MAEFLFFHDTGINIDNIDFFTINKDRTGITFFMKGNTSITIFKPEEVSIEDFYEGIVNMIYDTDEDEPEELEIN</sequence>
<protein>
    <submittedName>
        <fullName evidence="1">Uncharacterized protein</fullName>
    </submittedName>
</protein>
<dbReference type="EMBL" id="BK057792">
    <property type="protein sequence ID" value="DAE91996.1"/>
    <property type="molecule type" value="Genomic_DNA"/>
</dbReference>
<reference evidence="1" key="1">
    <citation type="journal article" date="2021" name="Proc. Natl. Acad. Sci. U.S.A.">
        <title>A Catalog of Tens of Thousands of Viruses from Human Metagenomes Reveals Hidden Associations with Chronic Diseases.</title>
        <authorList>
            <person name="Tisza M.J."/>
            <person name="Buck C.B."/>
        </authorList>
    </citation>
    <scope>NUCLEOTIDE SEQUENCE</scope>
    <source>
        <strain evidence="1">CtXdu7</strain>
    </source>
</reference>
<accession>A0A8S5RS64</accession>